<dbReference type="GO" id="GO:0051707">
    <property type="term" value="P:response to other organism"/>
    <property type="evidence" value="ECO:0007669"/>
    <property type="project" value="UniProtKB-ARBA"/>
</dbReference>
<dbReference type="PANTHER" id="PTHR32444">
    <property type="entry name" value="BULB-TYPE LECTIN DOMAIN-CONTAINING PROTEIN"/>
    <property type="match status" value="1"/>
</dbReference>
<evidence type="ECO:0008006" key="6">
    <source>
        <dbReference type="Google" id="ProtNLM"/>
    </source>
</evidence>
<evidence type="ECO:0000256" key="1">
    <source>
        <dbReference type="SAM" id="MobiDB-lite"/>
    </source>
</evidence>
<dbReference type="SUPFAM" id="SSF56112">
    <property type="entry name" value="Protein kinase-like (PK-like)"/>
    <property type="match status" value="1"/>
</dbReference>
<feature type="domain" description="Bulb-type lectin" evidence="2">
    <location>
        <begin position="19"/>
        <end position="71"/>
    </location>
</feature>
<dbReference type="InterPro" id="IPR001245">
    <property type="entry name" value="Ser-Thr/Tyr_kinase_cat_dom"/>
</dbReference>
<reference evidence="4" key="1">
    <citation type="submission" date="2021-03" db="EMBL/GenBank/DDBJ databases">
        <authorList>
            <person name="Li Z."/>
            <person name="Yang C."/>
        </authorList>
    </citation>
    <scope>NUCLEOTIDE SEQUENCE</scope>
    <source>
        <strain evidence="4">Dzin_1.0</strain>
        <tissue evidence="4">Leaf</tissue>
    </source>
</reference>
<name>A0A9D5D1P2_9LILI</name>
<dbReference type="AlphaFoldDB" id="A0A9D5D1P2"/>
<dbReference type="Pfam" id="PF01453">
    <property type="entry name" value="B_lectin"/>
    <property type="match status" value="1"/>
</dbReference>
<evidence type="ECO:0000259" key="3">
    <source>
        <dbReference type="Pfam" id="PF07714"/>
    </source>
</evidence>
<evidence type="ECO:0000259" key="2">
    <source>
        <dbReference type="Pfam" id="PF01453"/>
    </source>
</evidence>
<sequence length="198" mass="21248">MVDGSNKFGESGGTALGNSQTGNLVVGEAENTVNPDKAAWQSFDHSTDTLLPGMKLGWDLRTGLNRNLTAWASSSDPAPGPYTMAMDIQGDPQIFSGPAPPALGARGRGTAQDEIYYSFNIGDPSIISRLIVNQTGSTQRVSMADGKEIAVKRLAKTSVQGSDEFKNEVMLIAKLQHRNLVQLIGCCIHGEERMLVWP</sequence>
<accession>A0A9D5D1P2</accession>
<dbReference type="FunFam" id="3.30.200.20:FF:000924">
    <property type="entry name" value="Uncharacterized protein"/>
    <property type="match status" value="1"/>
</dbReference>
<reference evidence="4" key="2">
    <citation type="journal article" date="2022" name="Hortic Res">
        <title>The genome of Dioscorea zingiberensis sheds light on the biosynthesis, origin and evolution of the medicinally important diosgenin saponins.</title>
        <authorList>
            <person name="Li Y."/>
            <person name="Tan C."/>
            <person name="Li Z."/>
            <person name="Guo J."/>
            <person name="Li S."/>
            <person name="Chen X."/>
            <person name="Wang C."/>
            <person name="Dai X."/>
            <person name="Yang H."/>
            <person name="Song W."/>
            <person name="Hou L."/>
            <person name="Xu J."/>
            <person name="Tong Z."/>
            <person name="Xu A."/>
            <person name="Yuan X."/>
            <person name="Wang W."/>
            <person name="Yang Q."/>
            <person name="Chen L."/>
            <person name="Sun Z."/>
            <person name="Wang K."/>
            <person name="Pan B."/>
            <person name="Chen J."/>
            <person name="Bao Y."/>
            <person name="Liu F."/>
            <person name="Qi X."/>
            <person name="Gang D.R."/>
            <person name="Wen J."/>
            <person name="Li J."/>
        </authorList>
    </citation>
    <scope>NUCLEOTIDE SEQUENCE</scope>
    <source>
        <strain evidence="4">Dzin_1.0</strain>
    </source>
</reference>
<dbReference type="InterPro" id="IPR036426">
    <property type="entry name" value="Bulb-type_lectin_dom_sf"/>
</dbReference>
<dbReference type="InterPro" id="IPR001480">
    <property type="entry name" value="Bulb-type_lectin_dom"/>
</dbReference>
<dbReference type="InterPro" id="IPR011009">
    <property type="entry name" value="Kinase-like_dom_sf"/>
</dbReference>
<proteinExistence type="predicted"/>
<dbReference type="PANTHER" id="PTHR32444:SF183">
    <property type="entry name" value="APPLE DOMAIN-CONTAINING PROTEIN"/>
    <property type="match status" value="1"/>
</dbReference>
<comment type="caution">
    <text evidence="4">The sequence shown here is derived from an EMBL/GenBank/DDBJ whole genome shotgun (WGS) entry which is preliminary data.</text>
</comment>
<dbReference type="Pfam" id="PF07714">
    <property type="entry name" value="PK_Tyr_Ser-Thr"/>
    <property type="match status" value="1"/>
</dbReference>
<feature type="domain" description="Serine-threonine/tyrosine-protein kinase catalytic" evidence="3">
    <location>
        <begin position="142"/>
        <end position="196"/>
    </location>
</feature>
<feature type="region of interest" description="Disordered" evidence="1">
    <location>
        <begin position="1"/>
        <end position="21"/>
    </location>
</feature>
<dbReference type="GO" id="GO:0004672">
    <property type="term" value="F:protein kinase activity"/>
    <property type="evidence" value="ECO:0007669"/>
    <property type="project" value="InterPro"/>
</dbReference>
<dbReference type="OrthoDB" id="4062651at2759"/>
<organism evidence="4 5">
    <name type="scientific">Dioscorea zingiberensis</name>
    <dbReference type="NCBI Taxonomy" id="325984"/>
    <lineage>
        <taxon>Eukaryota</taxon>
        <taxon>Viridiplantae</taxon>
        <taxon>Streptophyta</taxon>
        <taxon>Embryophyta</taxon>
        <taxon>Tracheophyta</taxon>
        <taxon>Spermatophyta</taxon>
        <taxon>Magnoliopsida</taxon>
        <taxon>Liliopsida</taxon>
        <taxon>Dioscoreales</taxon>
        <taxon>Dioscoreaceae</taxon>
        <taxon>Dioscorea</taxon>
    </lineage>
</organism>
<protein>
    <recommendedName>
        <fullName evidence="6">Protein kinase domain-containing protein</fullName>
    </recommendedName>
</protein>
<dbReference type="Gene3D" id="3.30.200.20">
    <property type="entry name" value="Phosphorylase Kinase, domain 1"/>
    <property type="match status" value="1"/>
</dbReference>
<keyword evidence="5" id="KW-1185">Reference proteome</keyword>
<evidence type="ECO:0000313" key="4">
    <source>
        <dbReference type="EMBL" id="KAJ0983531.1"/>
    </source>
</evidence>
<dbReference type="Proteomes" id="UP001085076">
    <property type="component" value="Miscellaneous, Linkage group lg02"/>
</dbReference>
<gene>
    <name evidence="4" type="ORF">J5N97_011786</name>
</gene>
<dbReference type="SUPFAM" id="SSF51110">
    <property type="entry name" value="alpha-D-mannose-specific plant lectins"/>
    <property type="match status" value="1"/>
</dbReference>
<dbReference type="EMBL" id="JAGGNH010000002">
    <property type="protein sequence ID" value="KAJ0983531.1"/>
    <property type="molecule type" value="Genomic_DNA"/>
</dbReference>
<evidence type="ECO:0000313" key="5">
    <source>
        <dbReference type="Proteomes" id="UP001085076"/>
    </source>
</evidence>